<reference evidence="1" key="1">
    <citation type="submission" date="2019-05" db="EMBL/GenBank/DDBJ databases">
        <authorList>
            <consortium name="Pathogen Informatics"/>
        </authorList>
    </citation>
    <scope>NUCLEOTIDE SEQUENCE [LARGE SCALE GENOMIC DNA]</scope>
    <source>
        <strain evidence="1">NCTC12965</strain>
    </source>
</reference>
<sequence>MGREFFEYGRQSVLCIDLIRLKSCSYGQDFINNLHSLFVKQLLFLWWLNAAIY</sequence>
<name>A0A4U9WJ45_SERFO</name>
<protein>
    <submittedName>
        <fullName evidence="1">Uncharacterized protein</fullName>
    </submittedName>
</protein>
<organism evidence="1">
    <name type="scientific">Serratia fonticola</name>
    <dbReference type="NCBI Taxonomy" id="47917"/>
    <lineage>
        <taxon>Bacteria</taxon>
        <taxon>Pseudomonadati</taxon>
        <taxon>Pseudomonadota</taxon>
        <taxon>Gammaproteobacteria</taxon>
        <taxon>Enterobacterales</taxon>
        <taxon>Yersiniaceae</taxon>
        <taxon>Serratia</taxon>
    </lineage>
</organism>
<dbReference type="EMBL" id="CABEEZ010000158">
    <property type="protein sequence ID" value="VTR59371.1"/>
    <property type="molecule type" value="Genomic_DNA"/>
</dbReference>
<dbReference type="AlphaFoldDB" id="A0A4U9WJ45"/>
<proteinExistence type="predicted"/>
<accession>A0A4U9WJ45</accession>
<evidence type="ECO:0000313" key="1">
    <source>
        <dbReference type="EMBL" id="VTR59371.1"/>
    </source>
</evidence>
<gene>
    <name evidence="1" type="ORF">NCTC12965_08006</name>
</gene>